<dbReference type="AlphaFoldDB" id="X0YJZ3"/>
<feature type="non-terminal residue" evidence="2">
    <location>
        <position position="151"/>
    </location>
</feature>
<feature type="region of interest" description="Disordered" evidence="1">
    <location>
        <begin position="1"/>
        <end position="25"/>
    </location>
</feature>
<proteinExistence type="predicted"/>
<evidence type="ECO:0000313" key="2">
    <source>
        <dbReference type="EMBL" id="GAG48878.1"/>
    </source>
</evidence>
<feature type="non-terminal residue" evidence="2">
    <location>
        <position position="1"/>
    </location>
</feature>
<evidence type="ECO:0000256" key="1">
    <source>
        <dbReference type="SAM" id="MobiDB-lite"/>
    </source>
</evidence>
<sequence length="151" mass="16387">YDSFWDTENSGLGGSSGGEGKPTSEMKNVATYTNTTTEGLNEPWDFVGNPNDDIGNANLWKIDGAVNDGYPFIYLPSDTTPPAAFGLVSPSNVSIYDYDNTMTFEWLASTDAGAGLNHYTIWMDGSIIHNVEASSSSHTITVPSWGSHNWY</sequence>
<dbReference type="EMBL" id="BARS01057135">
    <property type="protein sequence ID" value="GAG48878.1"/>
    <property type="molecule type" value="Genomic_DNA"/>
</dbReference>
<gene>
    <name evidence="2" type="ORF">S01H1_83890</name>
</gene>
<organism evidence="2">
    <name type="scientific">marine sediment metagenome</name>
    <dbReference type="NCBI Taxonomy" id="412755"/>
    <lineage>
        <taxon>unclassified sequences</taxon>
        <taxon>metagenomes</taxon>
        <taxon>ecological metagenomes</taxon>
    </lineage>
</organism>
<accession>X0YJZ3</accession>
<name>X0YJZ3_9ZZZZ</name>
<protein>
    <submittedName>
        <fullName evidence="2">Uncharacterized protein</fullName>
    </submittedName>
</protein>
<comment type="caution">
    <text evidence="2">The sequence shown here is derived from an EMBL/GenBank/DDBJ whole genome shotgun (WGS) entry which is preliminary data.</text>
</comment>
<feature type="compositionally biased region" description="Gly residues" evidence="1">
    <location>
        <begin position="11"/>
        <end position="20"/>
    </location>
</feature>
<reference evidence="2" key="1">
    <citation type="journal article" date="2014" name="Front. Microbiol.">
        <title>High frequency of phylogenetically diverse reductive dehalogenase-homologous genes in deep subseafloor sedimentary metagenomes.</title>
        <authorList>
            <person name="Kawai M."/>
            <person name="Futagami T."/>
            <person name="Toyoda A."/>
            <person name="Takaki Y."/>
            <person name="Nishi S."/>
            <person name="Hori S."/>
            <person name="Arai W."/>
            <person name="Tsubouchi T."/>
            <person name="Morono Y."/>
            <person name="Uchiyama I."/>
            <person name="Ito T."/>
            <person name="Fujiyama A."/>
            <person name="Inagaki F."/>
            <person name="Takami H."/>
        </authorList>
    </citation>
    <scope>NUCLEOTIDE SEQUENCE</scope>
    <source>
        <strain evidence="2">Expedition CK06-06</strain>
    </source>
</reference>